<keyword evidence="4" id="KW-1003">Cell membrane</keyword>
<evidence type="ECO:0000256" key="10">
    <source>
        <dbReference type="ARBA" id="ARBA00038669"/>
    </source>
</evidence>
<keyword evidence="6 15" id="KW-0067">ATP-binding</keyword>
<dbReference type="InterPro" id="IPR013563">
    <property type="entry name" value="Oligopep_ABC_C"/>
</dbReference>
<dbReference type="GO" id="GO:0015833">
    <property type="term" value="P:peptide transport"/>
    <property type="evidence" value="ECO:0007669"/>
    <property type="project" value="InterPro"/>
</dbReference>
<keyword evidence="5" id="KW-0547">Nucleotide-binding</keyword>
<keyword evidence="7" id="KW-1278">Translocase</keyword>
<name>A0A7T8BAD6_9SPIR</name>
<dbReference type="RefSeq" id="WP_215626206.1">
    <property type="nucleotide sequence ID" value="NZ_CP067089.2"/>
</dbReference>
<dbReference type="PANTHER" id="PTHR43297">
    <property type="entry name" value="OLIGOPEPTIDE TRANSPORT ATP-BINDING PROTEIN APPD"/>
    <property type="match status" value="1"/>
</dbReference>
<dbReference type="FunFam" id="3.40.50.300:FF:000016">
    <property type="entry name" value="Oligopeptide ABC transporter ATP-binding component"/>
    <property type="match status" value="1"/>
</dbReference>
<dbReference type="InterPro" id="IPR050388">
    <property type="entry name" value="ABC_Ni/Peptide_Import"/>
</dbReference>
<keyword evidence="3" id="KW-0813">Transport</keyword>
<dbReference type="InterPro" id="IPR003593">
    <property type="entry name" value="AAA+_ATPase"/>
</dbReference>
<evidence type="ECO:0000256" key="3">
    <source>
        <dbReference type="ARBA" id="ARBA00022448"/>
    </source>
</evidence>
<evidence type="ECO:0000256" key="6">
    <source>
        <dbReference type="ARBA" id="ARBA00022840"/>
    </source>
</evidence>
<evidence type="ECO:0000256" key="2">
    <source>
        <dbReference type="ARBA" id="ARBA00005417"/>
    </source>
</evidence>
<dbReference type="SMART" id="SM00382">
    <property type="entry name" value="AAA"/>
    <property type="match status" value="1"/>
</dbReference>
<evidence type="ECO:0000256" key="9">
    <source>
        <dbReference type="ARBA" id="ARBA00023136"/>
    </source>
</evidence>
<dbReference type="AlphaFoldDB" id="A0A7T8BAD6"/>
<keyword evidence="9" id="KW-0472">Membrane</keyword>
<dbReference type="GO" id="GO:0005524">
    <property type="term" value="F:ATP binding"/>
    <property type="evidence" value="ECO:0007669"/>
    <property type="project" value="UniProtKB-KW"/>
</dbReference>
<dbReference type="Pfam" id="PF00005">
    <property type="entry name" value="ABC_tran"/>
    <property type="match status" value="1"/>
</dbReference>
<dbReference type="GO" id="GO:0016887">
    <property type="term" value="F:ATP hydrolysis activity"/>
    <property type="evidence" value="ECO:0007669"/>
    <property type="project" value="InterPro"/>
</dbReference>
<evidence type="ECO:0000256" key="1">
    <source>
        <dbReference type="ARBA" id="ARBA00004417"/>
    </source>
</evidence>
<dbReference type="CDD" id="cd03257">
    <property type="entry name" value="ABC_NikE_OppD_transporters"/>
    <property type="match status" value="1"/>
</dbReference>
<protein>
    <recommendedName>
        <fullName evidence="12">Nickel import system ATP-binding protein NikD</fullName>
        <ecNumber evidence="11">7.2.2.11</ecNumber>
    </recommendedName>
</protein>
<comment type="subunit">
    <text evidence="10">The complex is composed of two ATP-binding proteins (NikD and NikE), two transmembrane proteins (NikB and NikC) and a solute-binding protein (NikA).</text>
</comment>
<dbReference type="InterPro" id="IPR017871">
    <property type="entry name" value="ABC_transporter-like_CS"/>
</dbReference>
<comment type="subcellular location">
    <subcellularLocation>
        <location evidence="1">Cell inner membrane</location>
        <topology evidence="1">Peripheral membrane protein</topology>
    </subcellularLocation>
</comment>
<dbReference type="PROSITE" id="PS50893">
    <property type="entry name" value="ABC_TRANSPORTER_2"/>
    <property type="match status" value="1"/>
</dbReference>
<dbReference type="EMBL" id="CP067089">
    <property type="protein sequence ID" value="QQO08900.1"/>
    <property type="molecule type" value="Genomic_DNA"/>
</dbReference>
<reference evidence="15" key="1">
    <citation type="submission" date="2021-01" db="EMBL/GenBank/DDBJ databases">
        <title>Description of Breznakiella homolactica.</title>
        <authorList>
            <person name="Song Y."/>
            <person name="Brune A."/>
        </authorList>
    </citation>
    <scope>NUCLEOTIDE SEQUENCE</scope>
    <source>
        <strain evidence="15">RmG30</strain>
    </source>
</reference>
<dbReference type="InterPro" id="IPR027417">
    <property type="entry name" value="P-loop_NTPase"/>
</dbReference>
<sequence>MADKQLSITTLRVHYETEKETVHAVNGISLEMDEGDSLGIVGETGAGKTTTALAILGLLPKPTGKIIEGSILFDGQDLVQAGETEMQKIRGNKISMIFQDPMTSLNPIFTIGEQIAEVIEIHNEITKDGAMERAAEMLELVGIPQARMGEYPHQFSGGMKQRVVIAMALACNPKLLLADEPTTALDVTIQAQVLRMMRGLKEKFNTSLILISHDLGVVAQICTKVAIMYAGEIMEYGNIEDVFEKPLHPYTEGLFNSIPRLDVDRDRLSPISGLMPDPSRLPKGCVFHPRCPYAEEVCAKRVPQVNDTENRKVMCLMYEGIMENKMRKTHA</sequence>
<evidence type="ECO:0000256" key="12">
    <source>
        <dbReference type="ARBA" id="ARBA00044143"/>
    </source>
</evidence>
<evidence type="ECO:0000256" key="7">
    <source>
        <dbReference type="ARBA" id="ARBA00022967"/>
    </source>
</evidence>
<dbReference type="EC" id="7.2.2.11" evidence="11"/>
<evidence type="ECO:0000259" key="14">
    <source>
        <dbReference type="PROSITE" id="PS50893"/>
    </source>
</evidence>
<dbReference type="Gene3D" id="3.40.50.300">
    <property type="entry name" value="P-loop containing nucleotide triphosphate hydrolases"/>
    <property type="match status" value="1"/>
</dbReference>
<dbReference type="Pfam" id="PF08352">
    <property type="entry name" value="oligo_HPY"/>
    <property type="match status" value="1"/>
</dbReference>
<keyword evidence="8" id="KW-0406">Ion transport</keyword>
<evidence type="ECO:0000256" key="11">
    <source>
        <dbReference type="ARBA" id="ARBA00039098"/>
    </source>
</evidence>
<dbReference type="PROSITE" id="PS00211">
    <property type="entry name" value="ABC_TRANSPORTER_1"/>
    <property type="match status" value="1"/>
</dbReference>
<dbReference type="GO" id="GO:0005886">
    <property type="term" value="C:plasma membrane"/>
    <property type="evidence" value="ECO:0007669"/>
    <property type="project" value="UniProtKB-SubCell"/>
</dbReference>
<evidence type="ECO:0000313" key="16">
    <source>
        <dbReference type="Proteomes" id="UP000595917"/>
    </source>
</evidence>
<dbReference type="KEGG" id="bhc:JFL75_18515"/>
<keyword evidence="16" id="KW-1185">Reference proteome</keyword>
<evidence type="ECO:0000313" key="15">
    <source>
        <dbReference type="EMBL" id="QQO08900.1"/>
    </source>
</evidence>
<proteinExistence type="inferred from homology"/>
<evidence type="ECO:0000256" key="13">
    <source>
        <dbReference type="ARBA" id="ARBA00048610"/>
    </source>
</evidence>
<gene>
    <name evidence="15" type="ORF">JFL75_18515</name>
</gene>
<dbReference type="SUPFAM" id="SSF52540">
    <property type="entry name" value="P-loop containing nucleoside triphosphate hydrolases"/>
    <property type="match status" value="1"/>
</dbReference>
<dbReference type="GO" id="GO:0015413">
    <property type="term" value="F:ABC-type nickel transporter activity"/>
    <property type="evidence" value="ECO:0007669"/>
    <property type="project" value="UniProtKB-EC"/>
</dbReference>
<dbReference type="NCBIfam" id="TIGR01727">
    <property type="entry name" value="oligo_HPY"/>
    <property type="match status" value="1"/>
</dbReference>
<evidence type="ECO:0000256" key="8">
    <source>
        <dbReference type="ARBA" id="ARBA00023065"/>
    </source>
</evidence>
<dbReference type="PANTHER" id="PTHR43297:SF13">
    <property type="entry name" value="NICKEL ABC TRANSPORTER, ATP-BINDING PROTEIN"/>
    <property type="match status" value="1"/>
</dbReference>
<organism evidence="15 16">
    <name type="scientific">Breznakiella homolactica</name>
    <dbReference type="NCBI Taxonomy" id="2798577"/>
    <lineage>
        <taxon>Bacteria</taxon>
        <taxon>Pseudomonadati</taxon>
        <taxon>Spirochaetota</taxon>
        <taxon>Spirochaetia</taxon>
        <taxon>Spirochaetales</taxon>
        <taxon>Breznakiellaceae</taxon>
        <taxon>Breznakiella</taxon>
    </lineage>
</organism>
<evidence type="ECO:0000256" key="5">
    <source>
        <dbReference type="ARBA" id="ARBA00022741"/>
    </source>
</evidence>
<comment type="similarity">
    <text evidence="2">Belongs to the ABC transporter superfamily.</text>
</comment>
<accession>A0A7T8BAD6</accession>
<feature type="domain" description="ABC transporter" evidence="14">
    <location>
        <begin position="8"/>
        <end position="255"/>
    </location>
</feature>
<dbReference type="InterPro" id="IPR003439">
    <property type="entry name" value="ABC_transporter-like_ATP-bd"/>
</dbReference>
<comment type="catalytic activity">
    <reaction evidence="13">
        <text>Ni(2+)(out) + ATP + H2O = Ni(2+)(in) + ADP + phosphate + H(+)</text>
        <dbReference type="Rhea" id="RHEA:15557"/>
        <dbReference type="ChEBI" id="CHEBI:15377"/>
        <dbReference type="ChEBI" id="CHEBI:15378"/>
        <dbReference type="ChEBI" id="CHEBI:30616"/>
        <dbReference type="ChEBI" id="CHEBI:43474"/>
        <dbReference type="ChEBI" id="CHEBI:49786"/>
        <dbReference type="ChEBI" id="CHEBI:456216"/>
        <dbReference type="EC" id="7.2.2.11"/>
    </reaction>
    <physiologicalReaction direction="left-to-right" evidence="13">
        <dbReference type="Rhea" id="RHEA:15558"/>
    </physiologicalReaction>
</comment>
<dbReference type="Proteomes" id="UP000595917">
    <property type="component" value="Chromosome"/>
</dbReference>
<evidence type="ECO:0000256" key="4">
    <source>
        <dbReference type="ARBA" id="ARBA00022475"/>
    </source>
</evidence>